<sequence>MLRQVLLLLAFCALASEAATCCCPPAPERTYTFTAYAQNVIGNGSNNFTDVYVAGVQGEPFSLAQYGTINVFDDPVTTTANPNSTVIGRARGTSFVTALDGSRLLLLYAIQFTSGPYSGSTIVVKGLGNPFIGVPAPLAIVGGTNNFSHATGNMTLTTISQQGSSTVLQATTVYTIRP</sequence>
<gene>
    <name evidence="1" type="ORF">MLD38_003042</name>
</gene>
<protein>
    <submittedName>
        <fullName evidence="1">Uncharacterized protein</fullName>
    </submittedName>
</protein>
<reference evidence="2" key="1">
    <citation type="journal article" date="2023" name="Front. Plant Sci.">
        <title>Chromosomal-level genome assembly of Melastoma candidum provides insights into trichome evolution.</title>
        <authorList>
            <person name="Zhong Y."/>
            <person name="Wu W."/>
            <person name="Sun C."/>
            <person name="Zou P."/>
            <person name="Liu Y."/>
            <person name="Dai S."/>
            <person name="Zhou R."/>
        </authorList>
    </citation>
    <scope>NUCLEOTIDE SEQUENCE [LARGE SCALE GENOMIC DNA]</scope>
</reference>
<keyword evidence="2" id="KW-1185">Reference proteome</keyword>
<evidence type="ECO:0000313" key="1">
    <source>
        <dbReference type="EMBL" id="KAI4384961.1"/>
    </source>
</evidence>
<evidence type="ECO:0000313" key="2">
    <source>
        <dbReference type="Proteomes" id="UP001057402"/>
    </source>
</evidence>
<comment type="caution">
    <text evidence="1">The sequence shown here is derived from an EMBL/GenBank/DDBJ whole genome shotgun (WGS) entry which is preliminary data.</text>
</comment>
<dbReference type="Proteomes" id="UP001057402">
    <property type="component" value="Chromosome 2"/>
</dbReference>
<accession>A0ACB9S0K0</accession>
<proteinExistence type="predicted"/>
<dbReference type="EMBL" id="CM042881">
    <property type="protein sequence ID" value="KAI4384961.1"/>
    <property type="molecule type" value="Genomic_DNA"/>
</dbReference>
<name>A0ACB9S0K0_9MYRT</name>
<organism evidence="1 2">
    <name type="scientific">Melastoma candidum</name>
    <dbReference type="NCBI Taxonomy" id="119954"/>
    <lineage>
        <taxon>Eukaryota</taxon>
        <taxon>Viridiplantae</taxon>
        <taxon>Streptophyta</taxon>
        <taxon>Embryophyta</taxon>
        <taxon>Tracheophyta</taxon>
        <taxon>Spermatophyta</taxon>
        <taxon>Magnoliopsida</taxon>
        <taxon>eudicotyledons</taxon>
        <taxon>Gunneridae</taxon>
        <taxon>Pentapetalae</taxon>
        <taxon>rosids</taxon>
        <taxon>malvids</taxon>
        <taxon>Myrtales</taxon>
        <taxon>Melastomataceae</taxon>
        <taxon>Melastomatoideae</taxon>
        <taxon>Melastomateae</taxon>
        <taxon>Melastoma</taxon>
    </lineage>
</organism>